<comment type="caution">
    <text evidence="2">The sequence shown here is derived from an EMBL/GenBank/DDBJ whole genome shotgun (WGS) entry which is preliminary data.</text>
</comment>
<dbReference type="CDD" id="cd06567">
    <property type="entry name" value="Peptidase_S41"/>
    <property type="match status" value="1"/>
</dbReference>
<dbReference type="EMBL" id="RXPE01000017">
    <property type="protein sequence ID" value="RTR26258.1"/>
    <property type="molecule type" value="Genomic_DNA"/>
</dbReference>
<dbReference type="PANTHER" id="PTHR32060">
    <property type="entry name" value="TAIL-SPECIFIC PROTEASE"/>
    <property type="match status" value="1"/>
</dbReference>
<dbReference type="GO" id="GO:0006508">
    <property type="term" value="P:proteolysis"/>
    <property type="evidence" value="ECO:0007669"/>
    <property type="project" value="InterPro"/>
</dbReference>
<dbReference type="GO" id="GO:0004175">
    <property type="term" value="F:endopeptidase activity"/>
    <property type="evidence" value="ECO:0007669"/>
    <property type="project" value="TreeGrafter"/>
</dbReference>
<dbReference type="RefSeq" id="WP_126352356.1">
    <property type="nucleotide sequence ID" value="NZ_CP086380.1"/>
</dbReference>
<reference evidence="2 3" key="1">
    <citation type="submission" date="2018-12" db="EMBL/GenBank/DDBJ databases">
        <title>Deinococcus radiophilus ATCC 27603 genome sequencing and assembly.</title>
        <authorList>
            <person name="Maclea K.S."/>
            <person name="Maynard C.R."/>
        </authorList>
    </citation>
    <scope>NUCLEOTIDE SEQUENCE [LARGE SCALE GENOMIC DNA]</scope>
    <source>
        <strain evidence="2 3">ATCC 27603</strain>
    </source>
</reference>
<dbReference type="InterPro" id="IPR029045">
    <property type="entry name" value="ClpP/crotonase-like_dom_sf"/>
</dbReference>
<dbReference type="SMART" id="SM00245">
    <property type="entry name" value="TSPc"/>
    <property type="match status" value="1"/>
</dbReference>
<dbReference type="Gene3D" id="2.30.42.10">
    <property type="match status" value="1"/>
</dbReference>
<evidence type="ECO:0000313" key="3">
    <source>
        <dbReference type="Proteomes" id="UP000277766"/>
    </source>
</evidence>
<dbReference type="InterPro" id="IPR001478">
    <property type="entry name" value="PDZ"/>
</dbReference>
<dbReference type="PANTHER" id="PTHR32060:SF30">
    <property type="entry name" value="CARBOXY-TERMINAL PROCESSING PROTEASE CTPA"/>
    <property type="match status" value="1"/>
</dbReference>
<evidence type="ECO:0000313" key="2">
    <source>
        <dbReference type="EMBL" id="RTR26258.1"/>
    </source>
</evidence>
<proteinExistence type="predicted"/>
<dbReference type="AlphaFoldDB" id="A0A3S0KAD0"/>
<accession>A0A3S0KAD0</accession>
<dbReference type="Pfam" id="PF17820">
    <property type="entry name" value="PDZ_6"/>
    <property type="match status" value="1"/>
</dbReference>
<dbReference type="InterPro" id="IPR041489">
    <property type="entry name" value="PDZ_6"/>
</dbReference>
<dbReference type="InterPro" id="IPR036034">
    <property type="entry name" value="PDZ_sf"/>
</dbReference>
<dbReference type="SUPFAM" id="SSF52096">
    <property type="entry name" value="ClpP/crotonase"/>
    <property type="match status" value="1"/>
</dbReference>
<dbReference type="Gene3D" id="3.30.750.44">
    <property type="match status" value="1"/>
</dbReference>
<dbReference type="Gene3D" id="3.90.226.10">
    <property type="entry name" value="2-enoyl-CoA Hydratase, Chain A, domain 1"/>
    <property type="match status" value="1"/>
</dbReference>
<dbReference type="InterPro" id="IPR005151">
    <property type="entry name" value="Tail-specific_protease"/>
</dbReference>
<dbReference type="SMART" id="SM00228">
    <property type="entry name" value="PDZ"/>
    <property type="match status" value="1"/>
</dbReference>
<dbReference type="Proteomes" id="UP000277766">
    <property type="component" value="Unassembled WGS sequence"/>
</dbReference>
<dbReference type="PROSITE" id="PS50106">
    <property type="entry name" value="PDZ"/>
    <property type="match status" value="1"/>
</dbReference>
<dbReference type="GO" id="GO:0030288">
    <property type="term" value="C:outer membrane-bounded periplasmic space"/>
    <property type="evidence" value="ECO:0007669"/>
    <property type="project" value="TreeGrafter"/>
</dbReference>
<keyword evidence="3" id="KW-1185">Reference proteome</keyword>
<dbReference type="OrthoDB" id="9812068at2"/>
<organism evidence="2 3">
    <name type="scientific">Deinococcus radiophilus</name>
    <dbReference type="NCBI Taxonomy" id="32062"/>
    <lineage>
        <taxon>Bacteria</taxon>
        <taxon>Thermotogati</taxon>
        <taxon>Deinococcota</taxon>
        <taxon>Deinococci</taxon>
        <taxon>Deinococcales</taxon>
        <taxon>Deinococcaceae</taxon>
        <taxon>Deinococcus</taxon>
    </lineage>
</organism>
<gene>
    <name evidence="2" type="ORF">EJ104_08590</name>
</gene>
<protein>
    <submittedName>
        <fullName evidence="2">PDZ domain-containing protein</fullName>
    </submittedName>
</protein>
<dbReference type="GO" id="GO:0007165">
    <property type="term" value="P:signal transduction"/>
    <property type="evidence" value="ECO:0007669"/>
    <property type="project" value="TreeGrafter"/>
</dbReference>
<evidence type="ECO:0000259" key="1">
    <source>
        <dbReference type="PROSITE" id="PS50106"/>
    </source>
</evidence>
<dbReference type="Pfam" id="PF03572">
    <property type="entry name" value="Peptidase_S41"/>
    <property type="match status" value="1"/>
</dbReference>
<feature type="domain" description="PDZ" evidence="1">
    <location>
        <begin position="140"/>
        <end position="210"/>
    </location>
</feature>
<dbReference type="SUPFAM" id="SSF50156">
    <property type="entry name" value="PDZ domain-like"/>
    <property type="match status" value="1"/>
</dbReference>
<dbReference type="GO" id="GO:0008236">
    <property type="term" value="F:serine-type peptidase activity"/>
    <property type="evidence" value="ECO:0007669"/>
    <property type="project" value="InterPro"/>
</dbReference>
<name>A0A3S0KAD0_9DEIO</name>
<sequence length="456" mass="48105">MGQRPVWKAAGVRWTAGWLVLVLWSAGLAQTAVQPRAIPALPPQQQVQPAPEVSAAQQAFSEVAAQLLGEYGGLSAVDRQALIREYQGRLDAVCQAQGPRCAADTAYPVIEAQLTALGDPHTFLQWPDEYQEFLSSALGGDRVQYGVKLADLDGERRLVTEVIPGSAAAQAGLRRGDVLLTLNGVAYTYRALTDAREASQAVRLGVDRQGQRLSVSLQAARTSAAELPRLSWVGERGRTALIRIPTFLAGGRVAVAVHRQVAWAQARGADGVVVDLRGNAGGSLLECDLAASAFVPRFERVSQSADGPQQMVVQGGQRRDDAQLIGAVPAPQLWRGPLAVLVDQSSASCAEFFAYEVQRAGVGQVVGEATAGVGNTATRVYAVTGGAGLQMTVLHYAKPGGVAYPVRVQPDLTVQSGEAFLRALAQGRDLTLEAGLQALRSQPRHGLASTDAAVGE</sequence>